<proteinExistence type="predicted"/>
<keyword evidence="2" id="KW-1185">Reference proteome</keyword>
<organism evidence="1 2">
    <name type="scientific">Laccaria amethystina LaAM-08-1</name>
    <dbReference type="NCBI Taxonomy" id="1095629"/>
    <lineage>
        <taxon>Eukaryota</taxon>
        <taxon>Fungi</taxon>
        <taxon>Dikarya</taxon>
        <taxon>Basidiomycota</taxon>
        <taxon>Agaricomycotina</taxon>
        <taxon>Agaricomycetes</taxon>
        <taxon>Agaricomycetidae</taxon>
        <taxon>Agaricales</taxon>
        <taxon>Agaricineae</taxon>
        <taxon>Hydnangiaceae</taxon>
        <taxon>Laccaria</taxon>
    </lineage>
</organism>
<name>A0A0C9XEX3_9AGAR</name>
<gene>
    <name evidence="1" type="ORF">K443DRAFT_617632</name>
</gene>
<evidence type="ECO:0000313" key="1">
    <source>
        <dbReference type="EMBL" id="KIK00154.1"/>
    </source>
</evidence>
<dbReference type="AlphaFoldDB" id="A0A0C9XEX3"/>
<protein>
    <submittedName>
        <fullName evidence="1">Uncharacterized protein</fullName>
    </submittedName>
</protein>
<dbReference type="Proteomes" id="UP000054477">
    <property type="component" value="Unassembled WGS sequence"/>
</dbReference>
<evidence type="ECO:0000313" key="2">
    <source>
        <dbReference type="Proteomes" id="UP000054477"/>
    </source>
</evidence>
<dbReference type="HOGENOM" id="CLU_2061884_0_0_1"/>
<accession>A0A0C9XEX3</accession>
<reference evidence="1 2" key="1">
    <citation type="submission" date="2014-04" db="EMBL/GenBank/DDBJ databases">
        <authorList>
            <consortium name="DOE Joint Genome Institute"/>
            <person name="Kuo A."/>
            <person name="Kohler A."/>
            <person name="Nagy L.G."/>
            <person name="Floudas D."/>
            <person name="Copeland A."/>
            <person name="Barry K.W."/>
            <person name="Cichocki N."/>
            <person name="Veneault-Fourrey C."/>
            <person name="LaButti K."/>
            <person name="Lindquist E.A."/>
            <person name="Lipzen A."/>
            <person name="Lundell T."/>
            <person name="Morin E."/>
            <person name="Murat C."/>
            <person name="Sun H."/>
            <person name="Tunlid A."/>
            <person name="Henrissat B."/>
            <person name="Grigoriev I.V."/>
            <person name="Hibbett D.S."/>
            <person name="Martin F."/>
            <person name="Nordberg H.P."/>
            <person name="Cantor M.N."/>
            <person name="Hua S.X."/>
        </authorList>
    </citation>
    <scope>NUCLEOTIDE SEQUENCE [LARGE SCALE GENOMIC DNA]</scope>
    <source>
        <strain evidence="1 2">LaAM-08-1</strain>
    </source>
</reference>
<sequence length="119" mass="13804">MFAYKDELFFYKFSVFEISCIQVYSEVLSKVTPRKHEREWQDSINWNEKCIYPAPTQNAGARVMPLSWCLDAVVSSSSSLTQFPSSPYLLLLPVVPGLPAPRFHPANGCSRRGVQWWWW</sequence>
<dbReference type="EMBL" id="KN838632">
    <property type="protein sequence ID" value="KIK00154.1"/>
    <property type="molecule type" value="Genomic_DNA"/>
</dbReference>
<reference evidence="2" key="2">
    <citation type="submission" date="2015-01" db="EMBL/GenBank/DDBJ databases">
        <title>Evolutionary Origins and Diversification of the Mycorrhizal Mutualists.</title>
        <authorList>
            <consortium name="DOE Joint Genome Institute"/>
            <consortium name="Mycorrhizal Genomics Consortium"/>
            <person name="Kohler A."/>
            <person name="Kuo A."/>
            <person name="Nagy L.G."/>
            <person name="Floudas D."/>
            <person name="Copeland A."/>
            <person name="Barry K.W."/>
            <person name="Cichocki N."/>
            <person name="Veneault-Fourrey C."/>
            <person name="LaButti K."/>
            <person name="Lindquist E.A."/>
            <person name="Lipzen A."/>
            <person name="Lundell T."/>
            <person name="Morin E."/>
            <person name="Murat C."/>
            <person name="Riley R."/>
            <person name="Ohm R."/>
            <person name="Sun H."/>
            <person name="Tunlid A."/>
            <person name="Henrissat B."/>
            <person name="Grigoriev I.V."/>
            <person name="Hibbett D.S."/>
            <person name="Martin F."/>
        </authorList>
    </citation>
    <scope>NUCLEOTIDE SEQUENCE [LARGE SCALE GENOMIC DNA]</scope>
    <source>
        <strain evidence="2">LaAM-08-1</strain>
    </source>
</reference>